<dbReference type="GO" id="GO:0003723">
    <property type="term" value="F:RNA binding"/>
    <property type="evidence" value="ECO:0007669"/>
    <property type="project" value="UniProtKB-KW"/>
</dbReference>
<dbReference type="PROSITE" id="PS00039">
    <property type="entry name" value="DEAD_ATP_HELICASE"/>
    <property type="match status" value="1"/>
</dbReference>
<dbReference type="WormBase" id="F57B9.3">
    <property type="protein sequence ID" value="CE50469"/>
    <property type="gene ID" value="WBGene00018997"/>
</dbReference>
<evidence type="ECO:0000259" key="12">
    <source>
        <dbReference type="PROSITE" id="PS51194"/>
    </source>
</evidence>
<dbReference type="HOGENOM" id="CLU_003041_1_0_1"/>
<dbReference type="SMART" id="SM00490">
    <property type="entry name" value="HELICc"/>
    <property type="match status" value="1"/>
</dbReference>
<dbReference type="SUPFAM" id="SSF52540">
    <property type="entry name" value="P-loop containing nucleoside triphosphate hydrolases"/>
    <property type="match status" value="2"/>
</dbReference>
<dbReference type="InterPro" id="IPR014001">
    <property type="entry name" value="Helicase_ATP-bd"/>
</dbReference>
<feature type="domain" description="Helicase C-terminal" evidence="12">
    <location>
        <begin position="231"/>
        <end position="391"/>
    </location>
</feature>
<dbReference type="GeneID" id="186440"/>
<dbReference type="Reactome" id="R-CEL-1169408">
    <property type="pathway name" value="ISG15 antiviral mechanism"/>
</dbReference>
<gene>
    <name evidence="14" type="ORF">CELE_F57B9.3</name>
    <name evidence="14 16" type="ORF">F57B9.3</name>
</gene>
<dbReference type="InParanoid" id="Q20935"/>
<evidence type="ECO:0000259" key="11">
    <source>
        <dbReference type="PROSITE" id="PS51192"/>
    </source>
</evidence>
<comment type="catalytic activity">
    <reaction evidence="7">
        <text>ATP + H2O = ADP + phosphate + H(+)</text>
        <dbReference type="Rhea" id="RHEA:13065"/>
        <dbReference type="ChEBI" id="CHEBI:15377"/>
        <dbReference type="ChEBI" id="CHEBI:15378"/>
        <dbReference type="ChEBI" id="CHEBI:30616"/>
        <dbReference type="ChEBI" id="CHEBI:43474"/>
        <dbReference type="ChEBI" id="CHEBI:456216"/>
        <dbReference type="EC" id="3.6.4.13"/>
    </reaction>
</comment>
<keyword evidence="15" id="KW-1185">Reference proteome</keyword>
<dbReference type="EMBL" id="BX284603">
    <property type="protein sequence ID" value="CCD70306.2"/>
    <property type="molecule type" value="Genomic_DNA"/>
</dbReference>
<feature type="short sequence motif" description="Q motif" evidence="8">
    <location>
        <begin position="27"/>
        <end position="55"/>
    </location>
</feature>
<dbReference type="GO" id="GO:0043186">
    <property type="term" value="C:P granule"/>
    <property type="evidence" value="ECO:0007669"/>
    <property type="project" value="UniProtKB-ARBA"/>
</dbReference>
<dbReference type="SMR" id="Q20935"/>
<keyword evidence="3 9" id="KW-0378">Hydrolase</keyword>
<dbReference type="Pfam" id="PF00270">
    <property type="entry name" value="DEAD"/>
    <property type="match status" value="1"/>
</dbReference>
<dbReference type="CTD" id="186440"/>
<reference evidence="14 15" key="1">
    <citation type="journal article" date="1998" name="Science">
        <title>Genome sequence of the nematode C. elegans: a platform for investigating biology.</title>
        <authorList>
            <consortium name="The C. elegans sequencing consortium"/>
            <person name="Sulson J.E."/>
            <person name="Waterston R."/>
        </authorList>
    </citation>
    <scope>NUCLEOTIDE SEQUENCE [LARGE SCALE GENOMIC DNA]</scope>
    <source>
        <strain evidence="14 15">Bristol N2</strain>
    </source>
</reference>
<keyword evidence="4 9" id="KW-0347">Helicase</keyword>
<evidence type="ECO:0007829" key="17">
    <source>
        <dbReference type="PeptideAtlas" id="Q20935"/>
    </source>
</evidence>
<dbReference type="PANTHER" id="PTHR47958">
    <property type="entry name" value="ATP-DEPENDENT RNA HELICASE DBP3"/>
    <property type="match status" value="1"/>
</dbReference>
<dbReference type="Reactome" id="R-CEL-72649">
    <property type="pathway name" value="Translation initiation complex formation"/>
</dbReference>
<evidence type="ECO:0000256" key="4">
    <source>
        <dbReference type="ARBA" id="ARBA00022806"/>
    </source>
</evidence>
<dbReference type="GO" id="GO:0016787">
    <property type="term" value="F:hydrolase activity"/>
    <property type="evidence" value="ECO:0007669"/>
    <property type="project" value="UniProtKB-KW"/>
</dbReference>
<protein>
    <recommendedName>
        <fullName evidence="1">RNA helicase</fullName>
        <ecNumber evidence="1">3.6.4.13</ecNumber>
    </recommendedName>
</protein>
<dbReference type="PaxDb" id="6239-F57B9.3"/>
<sequence length="394" mass="44742">MTDTKVTISVVDSSSSSKEGNYDEVVESFDDMELKEELLRGIYGFGFEKPSAIQKSAVAPCTTGKDVTIQSQAGSGKTVISLIDILQGIDCEDAHLQVILLAPQRGMAQRAHEQLKSLGRNLNVNATCLGFDTTAENDKISHVLMGTPKDFLSNIPSDTSRIKMFVLDEADEMLSKGFKDQIYEVFRSMPQDVQVVLLSATMPSEVLDVTNRFMRDPIRILVKKDELTLEGIRQFYINVQKDEWKFNCLCDLLKTSRETQALIFCNTRRRVTQLTEQLMSIPIKVSCFHGNMEHNEREDMVKDFNSRNTRVLVTTDLMARGMNIRKSLIINYDVSGNMENYMLRNGRQGNFGSKGLPISFFTENDISDLKKIENHYSTRIEEMPESFLEYLDEN</sequence>
<dbReference type="Bgee" id="WBGene00018997">
    <property type="expression patterns" value="Expressed in pharyngeal muscle cell (C elegans) and 2 other cell types or tissues"/>
</dbReference>
<proteinExistence type="evidence at protein level"/>
<organism evidence="14 15">
    <name type="scientific">Caenorhabditis elegans</name>
    <dbReference type="NCBI Taxonomy" id="6239"/>
    <lineage>
        <taxon>Eukaryota</taxon>
        <taxon>Metazoa</taxon>
        <taxon>Ecdysozoa</taxon>
        <taxon>Nematoda</taxon>
        <taxon>Chromadorea</taxon>
        <taxon>Rhabditida</taxon>
        <taxon>Rhabditina</taxon>
        <taxon>Rhabditomorpha</taxon>
        <taxon>Rhabditoidea</taxon>
        <taxon>Rhabditidae</taxon>
        <taxon>Peloderinae</taxon>
        <taxon>Caenorhabditis</taxon>
    </lineage>
</organism>
<dbReference type="GO" id="GO:0036499">
    <property type="term" value="P:PERK-mediated unfolded protein response"/>
    <property type="evidence" value="ECO:0007007"/>
    <property type="project" value="WormBase"/>
</dbReference>
<evidence type="ECO:0000256" key="1">
    <source>
        <dbReference type="ARBA" id="ARBA00012552"/>
    </source>
</evidence>
<evidence type="ECO:0000313" key="15">
    <source>
        <dbReference type="Proteomes" id="UP000001940"/>
    </source>
</evidence>
<dbReference type="UCSC" id="F57B9.3">
    <property type="organism name" value="c. elegans"/>
</dbReference>
<evidence type="ECO:0000259" key="13">
    <source>
        <dbReference type="PROSITE" id="PS51195"/>
    </source>
</evidence>
<keyword evidence="6" id="KW-0694">RNA-binding</keyword>
<keyword evidence="5 9" id="KW-0067">ATP-binding</keyword>
<dbReference type="PROSITE" id="PS51194">
    <property type="entry name" value="HELICASE_CTER"/>
    <property type="match status" value="1"/>
</dbReference>
<dbReference type="PROSITE" id="PS51195">
    <property type="entry name" value="Q_MOTIF"/>
    <property type="match status" value="1"/>
</dbReference>
<dbReference type="GO" id="GO:0002183">
    <property type="term" value="P:cytoplasmic translational initiation"/>
    <property type="evidence" value="ECO:0000318"/>
    <property type="project" value="GO_Central"/>
</dbReference>
<accession>Q20935</accession>
<dbReference type="InterPro" id="IPR011545">
    <property type="entry name" value="DEAD/DEAH_box_helicase_dom"/>
</dbReference>
<feature type="domain" description="DEAD-box RNA helicase Q" evidence="13">
    <location>
        <begin position="27"/>
        <end position="55"/>
    </location>
</feature>
<evidence type="ECO:0000256" key="6">
    <source>
        <dbReference type="ARBA" id="ARBA00022884"/>
    </source>
</evidence>
<dbReference type="SMART" id="SM00487">
    <property type="entry name" value="DEXDc"/>
    <property type="match status" value="1"/>
</dbReference>
<dbReference type="GO" id="GO:0006412">
    <property type="term" value="P:translation"/>
    <property type="evidence" value="ECO:0000315"/>
    <property type="project" value="UniProtKB"/>
</dbReference>
<evidence type="ECO:0000256" key="5">
    <source>
        <dbReference type="ARBA" id="ARBA00022840"/>
    </source>
</evidence>
<dbReference type="EC" id="3.6.4.13" evidence="1"/>
<keyword evidence="17" id="KW-1267">Proteomics identification</keyword>
<dbReference type="CDD" id="cd18787">
    <property type="entry name" value="SF2_C_DEAD"/>
    <property type="match status" value="1"/>
</dbReference>
<dbReference type="AGR" id="WB:WBGene00018997"/>
<feature type="compositionally biased region" description="Low complexity" evidence="10">
    <location>
        <begin position="1"/>
        <end position="18"/>
    </location>
</feature>
<evidence type="ECO:0000256" key="8">
    <source>
        <dbReference type="PROSITE-ProRule" id="PRU00552"/>
    </source>
</evidence>
<name>Q20935_CAEEL</name>
<dbReference type="FunFam" id="3.40.50.300:FF:000849">
    <property type="entry name" value="ATP-dependent RNA helicase DBP5"/>
    <property type="match status" value="1"/>
</dbReference>
<dbReference type="Pfam" id="PF00271">
    <property type="entry name" value="Helicase_C"/>
    <property type="match status" value="1"/>
</dbReference>
<evidence type="ECO:0000313" key="16">
    <source>
        <dbReference type="WormBase" id="F57B9.3"/>
    </source>
</evidence>
<evidence type="ECO:0000256" key="9">
    <source>
        <dbReference type="RuleBase" id="RU000492"/>
    </source>
</evidence>
<evidence type="ECO:0000313" key="14">
    <source>
        <dbReference type="EMBL" id="CCD70306.2"/>
    </source>
</evidence>
<dbReference type="PeptideAtlas" id="Q20935"/>
<dbReference type="eggNOG" id="KOG0327">
    <property type="taxonomic scope" value="Eukaryota"/>
</dbReference>
<dbReference type="KEGG" id="cel:CELE_F57B9.3"/>
<dbReference type="InterPro" id="IPR014014">
    <property type="entry name" value="RNA_helicase_DEAD_Q_motif"/>
</dbReference>
<comment type="similarity">
    <text evidence="9">Belongs to the DEAD box helicase family.</text>
</comment>
<dbReference type="Gene3D" id="3.40.50.300">
    <property type="entry name" value="P-loop containing nucleotide triphosphate hydrolases"/>
    <property type="match status" value="2"/>
</dbReference>
<dbReference type="GO" id="GO:0003743">
    <property type="term" value="F:translation initiation factor activity"/>
    <property type="evidence" value="ECO:0000318"/>
    <property type="project" value="GO_Central"/>
</dbReference>
<dbReference type="InterPro" id="IPR001650">
    <property type="entry name" value="Helicase_C-like"/>
</dbReference>
<dbReference type="OrthoDB" id="10265785at2759"/>
<evidence type="ECO:0000256" key="3">
    <source>
        <dbReference type="ARBA" id="ARBA00022801"/>
    </source>
</evidence>
<dbReference type="Reactome" id="R-CEL-156827">
    <property type="pathway name" value="L13a-mediated translational silencing of Ceruloplasmin expression"/>
</dbReference>
<dbReference type="Proteomes" id="UP000001940">
    <property type="component" value="Chromosome III"/>
</dbReference>
<dbReference type="GO" id="GO:0010494">
    <property type="term" value="C:cytoplasmic stress granule"/>
    <property type="evidence" value="ECO:0000318"/>
    <property type="project" value="GO_Central"/>
</dbReference>
<dbReference type="AlphaFoldDB" id="Q20935"/>
<dbReference type="Reactome" id="R-CEL-72702">
    <property type="pathway name" value="Ribosomal scanning and start codon recognition"/>
</dbReference>
<feature type="domain" description="Helicase ATP-binding" evidence="11">
    <location>
        <begin position="58"/>
        <end position="220"/>
    </location>
</feature>
<dbReference type="InterPro" id="IPR027417">
    <property type="entry name" value="P-loop_NTPase"/>
</dbReference>
<dbReference type="GO" id="GO:0005524">
    <property type="term" value="F:ATP binding"/>
    <property type="evidence" value="ECO:0007669"/>
    <property type="project" value="UniProtKB-KW"/>
</dbReference>
<dbReference type="PROSITE" id="PS51192">
    <property type="entry name" value="HELICASE_ATP_BIND_1"/>
    <property type="match status" value="1"/>
</dbReference>
<evidence type="ECO:0000256" key="10">
    <source>
        <dbReference type="SAM" id="MobiDB-lite"/>
    </source>
</evidence>
<dbReference type="PIR" id="E88493">
    <property type="entry name" value="E88493"/>
</dbReference>
<evidence type="ECO:0000256" key="7">
    <source>
        <dbReference type="ARBA" id="ARBA00047984"/>
    </source>
</evidence>
<feature type="region of interest" description="Disordered" evidence="10">
    <location>
        <begin position="1"/>
        <end position="21"/>
    </location>
</feature>
<dbReference type="GO" id="GO:0003724">
    <property type="term" value="F:RNA helicase activity"/>
    <property type="evidence" value="ECO:0007669"/>
    <property type="project" value="UniProtKB-EC"/>
</dbReference>
<dbReference type="Reactome" id="R-CEL-72662">
    <property type="pathway name" value="Activation of the mRNA upon binding of the cap-binding complex and eIFs, and subsequent binding to 43S"/>
</dbReference>
<evidence type="ECO:0000256" key="2">
    <source>
        <dbReference type="ARBA" id="ARBA00022741"/>
    </source>
</evidence>
<dbReference type="InterPro" id="IPR000629">
    <property type="entry name" value="RNA-helicase_DEAD-box_CS"/>
</dbReference>
<dbReference type="STRING" id="6239.F57B9.3.1"/>
<dbReference type="RefSeq" id="NP_498514.2">
    <property type="nucleotide sequence ID" value="NM_066113.2"/>
</dbReference>
<keyword evidence="2 9" id="KW-0547">Nucleotide-binding</keyword>